<name>A0A6A5E6A8_PERFL</name>
<gene>
    <name evidence="2" type="ORF">PFLUV_G00227610</name>
</gene>
<feature type="region of interest" description="Disordered" evidence="1">
    <location>
        <begin position="76"/>
        <end position="107"/>
    </location>
</feature>
<protein>
    <submittedName>
        <fullName evidence="2">Uncharacterized protein</fullName>
    </submittedName>
</protein>
<keyword evidence="3" id="KW-1185">Reference proteome</keyword>
<dbReference type="PANTHER" id="PTHR46704:SF9">
    <property type="entry name" value="BHLH DOMAIN-CONTAINING PROTEIN"/>
    <property type="match status" value="1"/>
</dbReference>
<sequence>MDIQYKESEVCIIHHETMKEDDEIFGLKDYESWKTLLNAAKVRNYAPITDVAKDLGEEEVPRIHYHRKCRSLFTMKREKQKRKATENITDEAGENSLPKRPSRRSSDGARVYHPICIFCNKEKFVKGSKSREKLTQAVTLNADQTLRECATQKRDEKILAVTTRDVVAAEAHYHRSCYKEYTRIKKKEPKNQDNDAGTDGDEEYKRIEREAYKDLFVYIRTDIIPNKTIVQVTSLVTKLTSFMLSGGVTSLQDSTKKNIRRTLENELGNSVDIFPDDKAKLLMVPETVSRRDVVLENQNLLRELNVWRAKSTNVNKIIDQTSSHIRSIIKQEMTVTPWPFHPSDVKDSGYITLPDQLEWLLVGLLTGNPDTKTQTQKITALVQSFSQDIIYAVTSGQHKTPKHILLTYAVKTLTGNTELIQTLNKLGHGVSYSQLEENNTALCLQKLATASNQRVVLPASIKPHVFTNLAWDNIDRLEETLNGKGTSHRVNGIVVQANVYGPHLSRTDLPHIEKLKQRSVTIEDQGLEVYVAGARVGPQPLPTRDNCIQETKEAALLARKKTMMWALARQTDPENQTIPSWTGFNISTRDQEPISQDIVGYLPTINSPATELNTVFEILKQSELIRKELHLETIVVVMDQALYAKAVEITWKHREWFSNILLRMGTFHTICNALAIIGKRFRDAGLKDICIEAGVVAEGSINGVLDGKHYNRAVRVHKYISEALMRLAWEEFTPWVEKNAPERSGMIKSFLEDVKDMTSDLNQEKMTNLLQSPLSAELITLWTDFLEHLRHNNGELSAFWMSYIDMVEDVVLGLLRASREGDWELHLHAIRTMIPWCFAYDKMNYARYLSPYFAQMTNLPEKYPSVYEAFKTGQFSVQLSNNNTFGRIPVDQAIEVTVNKDTQTPGGTSRFSLKAGAVRRYYLTAEHHSAFLGQLREMLQGNKSQLSHSELQSPRIQKDKEAVSAVVSLIKGWINPFDEKRDLISISTAKTVPKDIASDLMKAYEIGEQCYANFKDERLDKETPAKKFHDPMKTNKLKTFSDMCKKREVKSSGRAVILKADRSLFGRIIVMAQARSLNMEDILSHPLGPLPWALSTPDGLLRKTNKATLATALQKNVALQEKHPENSATVVDGMNLVQRVKGDEVTFRDVATTILGMALREGSQSRRIDVVFDTYKQNSIKNSERSLRGEETGHELQDITSTQMVRQWRSFLTKVNNKTSLISFIVNEWRKPEYREKLQKKILYATVIDKCYRITYQDSEEVSTLQCQQEEADGRLLLRRPCRQERDTNL</sequence>
<comment type="caution">
    <text evidence="2">The sequence shown here is derived from an EMBL/GenBank/DDBJ whole genome shotgun (WGS) entry which is preliminary data.</text>
</comment>
<reference evidence="2 3" key="1">
    <citation type="submission" date="2019-06" db="EMBL/GenBank/DDBJ databases">
        <title>A chromosome-scale genome assembly of the European perch, Perca fluviatilis.</title>
        <authorList>
            <person name="Roques C."/>
            <person name="Zahm M."/>
            <person name="Cabau C."/>
            <person name="Klopp C."/>
            <person name="Bouchez O."/>
            <person name="Donnadieu C."/>
            <person name="Kuhl H."/>
            <person name="Gislard M."/>
            <person name="Guendouz S."/>
            <person name="Journot L."/>
            <person name="Haffray P."/>
            <person name="Bestin A."/>
            <person name="Morvezen R."/>
            <person name="Feron R."/>
            <person name="Wen M."/>
            <person name="Jouanno E."/>
            <person name="Herpin A."/>
            <person name="Schartl M."/>
            <person name="Postlethwait J."/>
            <person name="Schaerlinger B."/>
            <person name="Chardard D."/>
            <person name="Lecocq T."/>
            <person name="Poncet C."/>
            <person name="Jaffrelo L."/>
            <person name="Lampietro C."/>
            <person name="Guiguen Y."/>
        </authorList>
    </citation>
    <scope>NUCLEOTIDE SEQUENCE [LARGE SCALE GENOMIC DNA]</scope>
    <source>
        <tissue evidence="2">Blood</tissue>
    </source>
</reference>
<dbReference type="Proteomes" id="UP000465112">
    <property type="component" value="Chromosome 19"/>
</dbReference>
<evidence type="ECO:0000313" key="2">
    <source>
        <dbReference type="EMBL" id="KAF1376140.1"/>
    </source>
</evidence>
<dbReference type="EMBL" id="VHII01000019">
    <property type="protein sequence ID" value="KAF1376140.1"/>
    <property type="molecule type" value="Genomic_DNA"/>
</dbReference>
<organism evidence="2 3">
    <name type="scientific">Perca fluviatilis</name>
    <name type="common">European perch</name>
    <dbReference type="NCBI Taxonomy" id="8168"/>
    <lineage>
        <taxon>Eukaryota</taxon>
        <taxon>Metazoa</taxon>
        <taxon>Chordata</taxon>
        <taxon>Craniata</taxon>
        <taxon>Vertebrata</taxon>
        <taxon>Euteleostomi</taxon>
        <taxon>Actinopterygii</taxon>
        <taxon>Neopterygii</taxon>
        <taxon>Teleostei</taxon>
        <taxon>Neoteleostei</taxon>
        <taxon>Acanthomorphata</taxon>
        <taxon>Eupercaria</taxon>
        <taxon>Perciformes</taxon>
        <taxon>Percoidei</taxon>
        <taxon>Percidae</taxon>
        <taxon>Percinae</taxon>
        <taxon>Perca</taxon>
    </lineage>
</organism>
<proteinExistence type="predicted"/>
<dbReference type="PANTHER" id="PTHR46704">
    <property type="entry name" value="CXC DOMAIN-CONTAINING PROTEIN-RELATED"/>
    <property type="match status" value="1"/>
</dbReference>
<evidence type="ECO:0000256" key="1">
    <source>
        <dbReference type="SAM" id="MobiDB-lite"/>
    </source>
</evidence>
<accession>A0A6A5E6A8</accession>
<evidence type="ECO:0000313" key="3">
    <source>
        <dbReference type="Proteomes" id="UP000465112"/>
    </source>
</evidence>